<dbReference type="EMBL" id="JANPWB010000013">
    <property type="protein sequence ID" value="KAJ1104621.1"/>
    <property type="molecule type" value="Genomic_DNA"/>
</dbReference>
<dbReference type="Proteomes" id="UP001066276">
    <property type="component" value="Chromosome 9"/>
</dbReference>
<accession>A0AAV7MML2</accession>
<gene>
    <name evidence="1" type="ORF">NDU88_002031</name>
</gene>
<name>A0AAV7MML2_PLEWA</name>
<protein>
    <submittedName>
        <fullName evidence="1">Uncharacterized protein</fullName>
    </submittedName>
</protein>
<evidence type="ECO:0000313" key="1">
    <source>
        <dbReference type="EMBL" id="KAJ1104621.1"/>
    </source>
</evidence>
<reference evidence="1" key="1">
    <citation type="journal article" date="2022" name="bioRxiv">
        <title>Sequencing and chromosome-scale assembly of the giantPleurodeles waltlgenome.</title>
        <authorList>
            <person name="Brown T."/>
            <person name="Elewa A."/>
            <person name="Iarovenko S."/>
            <person name="Subramanian E."/>
            <person name="Araus A.J."/>
            <person name="Petzold A."/>
            <person name="Susuki M."/>
            <person name="Suzuki K.-i.T."/>
            <person name="Hayashi T."/>
            <person name="Toyoda A."/>
            <person name="Oliveira C."/>
            <person name="Osipova E."/>
            <person name="Leigh N.D."/>
            <person name="Simon A."/>
            <person name="Yun M.H."/>
        </authorList>
    </citation>
    <scope>NUCLEOTIDE SEQUENCE</scope>
    <source>
        <strain evidence="1">20211129_DDA</strain>
        <tissue evidence="1">Liver</tissue>
    </source>
</reference>
<evidence type="ECO:0000313" key="2">
    <source>
        <dbReference type="Proteomes" id="UP001066276"/>
    </source>
</evidence>
<proteinExistence type="predicted"/>
<dbReference type="AlphaFoldDB" id="A0AAV7MML2"/>
<sequence length="71" mass="7922">MGPTLRDILQAITATREALETKIDTLATDLGLLRDDHRRLAERIATADREIADIPPAIDLAEGRLTQWSKK</sequence>
<keyword evidence="2" id="KW-1185">Reference proteome</keyword>
<organism evidence="1 2">
    <name type="scientific">Pleurodeles waltl</name>
    <name type="common">Iberian ribbed newt</name>
    <dbReference type="NCBI Taxonomy" id="8319"/>
    <lineage>
        <taxon>Eukaryota</taxon>
        <taxon>Metazoa</taxon>
        <taxon>Chordata</taxon>
        <taxon>Craniata</taxon>
        <taxon>Vertebrata</taxon>
        <taxon>Euteleostomi</taxon>
        <taxon>Amphibia</taxon>
        <taxon>Batrachia</taxon>
        <taxon>Caudata</taxon>
        <taxon>Salamandroidea</taxon>
        <taxon>Salamandridae</taxon>
        <taxon>Pleurodelinae</taxon>
        <taxon>Pleurodeles</taxon>
    </lineage>
</organism>
<comment type="caution">
    <text evidence="1">The sequence shown here is derived from an EMBL/GenBank/DDBJ whole genome shotgun (WGS) entry which is preliminary data.</text>
</comment>